<dbReference type="PATRIC" id="fig|45074.5.peg.1392"/>
<gene>
    <name evidence="2" type="ORF">Lsan_1309</name>
</gene>
<dbReference type="RefSeq" id="WP_058513721.1">
    <property type="nucleotide sequence ID" value="NZ_CAAAIH010000059.1"/>
</dbReference>
<protein>
    <submittedName>
        <fullName evidence="2">Transmembrane protein</fullName>
    </submittedName>
</protein>
<organism evidence="2 3">
    <name type="scientific">Legionella santicrucis</name>
    <dbReference type="NCBI Taxonomy" id="45074"/>
    <lineage>
        <taxon>Bacteria</taxon>
        <taxon>Pseudomonadati</taxon>
        <taxon>Pseudomonadota</taxon>
        <taxon>Gammaproteobacteria</taxon>
        <taxon>Legionellales</taxon>
        <taxon>Legionellaceae</taxon>
        <taxon>Legionella</taxon>
    </lineage>
</organism>
<feature type="transmembrane region" description="Helical" evidence="1">
    <location>
        <begin position="229"/>
        <end position="249"/>
    </location>
</feature>
<comment type="caution">
    <text evidence="2">The sequence shown here is derived from an EMBL/GenBank/DDBJ whole genome shotgun (WGS) entry which is preliminary data.</text>
</comment>
<feature type="transmembrane region" description="Helical" evidence="1">
    <location>
        <begin position="105"/>
        <end position="125"/>
    </location>
</feature>
<feature type="transmembrane region" description="Helical" evidence="1">
    <location>
        <begin position="21"/>
        <end position="48"/>
    </location>
</feature>
<keyword evidence="1 2" id="KW-0812">Transmembrane</keyword>
<keyword evidence="1" id="KW-1133">Transmembrane helix</keyword>
<evidence type="ECO:0000256" key="1">
    <source>
        <dbReference type="SAM" id="Phobius"/>
    </source>
</evidence>
<dbReference type="EMBL" id="LNYU01000026">
    <property type="protein sequence ID" value="KTD63436.1"/>
    <property type="molecule type" value="Genomic_DNA"/>
</dbReference>
<evidence type="ECO:0000313" key="3">
    <source>
        <dbReference type="Proteomes" id="UP000054703"/>
    </source>
</evidence>
<feature type="transmembrane region" description="Helical" evidence="1">
    <location>
        <begin position="158"/>
        <end position="185"/>
    </location>
</feature>
<name>A0A0W0Z2T5_9GAMM</name>
<dbReference type="OrthoDB" id="5659946at2"/>
<sequence length="300" mass="33388">MNRAGNFISKQCTAMLENKQYAIVCAVICSVLPFVSWLSVALVCLVTLRKGAKSGFDVLLPALVIHSVPLMMLVPLSGALINTLITYMPSYFAALYLRKTGKWQMAFGVFFIQAFLGCLLLQLLAPNFILGQFEQFKVLIMQYQELVESSLDGMNSSILAQLFFGVQMLSVIISSVMSLMVARAIQAKLFVPGGFKNEFMTFRSSKLSFLVFLGVSLASYYEIPLAINVLPLVLCYFVLAGFTLVYFIFSRKGQISIFILLMLLILLKPTFVLCIYIVLGSLDSLVNFRTYLPSRVGESI</sequence>
<dbReference type="Proteomes" id="UP000054703">
    <property type="component" value="Unassembled WGS sequence"/>
</dbReference>
<dbReference type="AlphaFoldDB" id="A0A0W0Z2T5"/>
<feature type="transmembrane region" description="Helical" evidence="1">
    <location>
        <begin position="68"/>
        <end position="93"/>
    </location>
</feature>
<feature type="transmembrane region" description="Helical" evidence="1">
    <location>
        <begin position="256"/>
        <end position="279"/>
    </location>
</feature>
<accession>A0A0W0Z2T5</accession>
<reference evidence="2 3" key="1">
    <citation type="submission" date="2015-11" db="EMBL/GenBank/DDBJ databases">
        <title>Genomic analysis of 38 Legionella species identifies large and diverse effector repertoires.</title>
        <authorList>
            <person name="Burstein D."/>
            <person name="Amaro F."/>
            <person name="Zusman T."/>
            <person name="Lifshitz Z."/>
            <person name="Cohen O."/>
            <person name="Gilbert J.A."/>
            <person name="Pupko T."/>
            <person name="Shuman H.A."/>
            <person name="Segal G."/>
        </authorList>
    </citation>
    <scope>NUCLEOTIDE SEQUENCE [LARGE SCALE GENOMIC DNA]</scope>
    <source>
        <strain evidence="2 3">SC-63-C7</strain>
    </source>
</reference>
<evidence type="ECO:0000313" key="2">
    <source>
        <dbReference type="EMBL" id="KTD63436.1"/>
    </source>
</evidence>
<proteinExistence type="predicted"/>
<keyword evidence="3" id="KW-1185">Reference proteome</keyword>
<feature type="transmembrane region" description="Helical" evidence="1">
    <location>
        <begin position="206"/>
        <end position="223"/>
    </location>
</feature>
<dbReference type="STRING" id="45074.Lsan_1309"/>
<keyword evidence="1" id="KW-0472">Membrane</keyword>